<evidence type="ECO:0000256" key="1">
    <source>
        <dbReference type="PIRSR" id="PIRSR600917-52"/>
    </source>
</evidence>
<name>A0A8T8WCC8_9EURY</name>
<dbReference type="InterPro" id="IPR017850">
    <property type="entry name" value="Alkaline_phosphatase_core_sf"/>
</dbReference>
<dbReference type="GeneID" id="67179429"/>
<evidence type="ECO:0000313" key="4">
    <source>
        <dbReference type="Proteomes" id="UP000826254"/>
    </source>
</evidence>
<dbReference type="PANTHER" id="PTHR43751">
    <property type="entry name" value="SULFATASE"/>
    <property type="match status" value="1"/>
</dbReference>
<gene>
    <name evidence="3" type="ORF">K6T50_14765</name>
</gene>
<dbReference type="AlphaFoldDB" id="A0A8T8WCC8"/>
<dbReference type="PANTHER" id="PTHR43751:SF3">
    <property type="entry name" value="SULFATASE N-TERMINAL DOMAIN-CONTAINING PROTEIN"/>
    <property type="match status" value="1"/>
</dbReference>
<sequence length="483" mass="54097">MSQPNVLLLVLDSVRARNVSLYGYERETTPFLDEFAEEATVYRQARAPGRWSLPSHASIFTGLHVAEHGLYDEGLTLRPHNTVFEELAASGYDTGVFSYNGYINGATPSGLDRFETVEGYRDPPFPNAADPQGIRGQHREFLGRSLRHDQPVRSLLNGALMKLGWDHPELLPETLLRNTSAGKTPDDVYADLFLDWQAERDGAWAACLNFMCTHNAYDPPPEHDRWGDEETREIQDSLEYGNWEFLGGQEPIEKLARLEGLYDGTIRQADSYVEHIVSTLRERGVLEDTLVVVTGDHGEGFGEPDEIRPNLPTVQHVVGSNESLLHVPLVAKFPGQTERTEVEGVASLTEFANVVRATVRDDVERDAFTRDDGMALASTHGLNEVNWERMREFCDGDVSRFEDATHVLYENTDDGTVRKMVNWKDRHVTLEIEDAHTVRETGADNRKRVAEVFDGLTDVGVVGRAEGEVDAGTEARLEALGYR</sequence>
<protein>
    <submittedName>
        <fullName evidence="3">Sulfatase-like hydrolase/transferase</fullName>
    </submittedName>
</protein>
<dbReference type="Proteomes" id="UP000826254">
    <property type="component" value="Chromosome"/>
</dbReference>
<evidence type="ECO:0000313" key="3">
    <source>
        <dbReference type="EMBL" id="QZP37517.1"/>
    </source>
</evidence>
<dbReference type="EMBL" id="CP081958">
    <property type="protein sequence ID" value="QZP37517.1"/>
    <property type="molecule type" value="Genomic_DNA"/>
</dbReference>
<dbReference type="RefSeq" id="WP_222607326.1">
    <property type="nucleotide sequence ID" value="NZ_CP081958.1"/>
</dbReference>
<dbReference type="GO" id="GO:0016787">
    <property type="term" value="F:hydrolase activity"/>
    <property type="evidence" value="ECO:0007669"/>
    <property type="project" value="UniProtKB-KW"/>
</dbReference>
<comment type="PTM">
    <text evidence="1">The conversion to 3-oxoalanine (also known as C-formylglycine, FGly), of a serine or cysteine residue in prokaryotes and of a cysteine residue in eukaryotes, is critical for catalytic activity.</text>
</comment>
<dbReference type="InterPro" id="IPR000917">
    <property type="entry name" value="Sulfatase_N"/>
</dbReference>
<organism evidence="3 4">
    <name type="scientific">Halobaculum magnesiiphilum</name>
    <dbReference type="NCBI Taxonomy" id="1017351"/>
    <lineage>
        <taxon>Archaea</taxon>
        <taxon>Methanobacteriati</taxon>
        <taxon>Methanobacteriota</taxon>
        <taxon>Stenosarchaea group</taxon>
        <taxon>Halobacteria</taxon>
        <taxon>Halobacteriales</taxon>
        <taxon>Haloferacaceae</taxon>
        <taxon>Halobaculum</taxon>
    </lineage>
</organism>
<evidence type="ECO:0000259" key="2">
    <source>
        <dbReference type="Pfam" id="PF00884"/>
    </source>
</evidence>
<dbReference type="KEGG" id="hmp:K6T50_14765"/>
<dbReference type="InterPro" id="IPR052701">
    <property type="entry name" value="GAG_Ulvan_Degrading_Sulfatases"/>
</dbReference>
<feature type="domain" description="Sulfatase N-terminal" evidence="2">
    <location>
        <begin position="4"/>
        <end position="352"/>
    </location>
</feature>
<keyword evidence="3" id="KW-0378">Hydrolase</keyword>
<dbReference type="Gene3D" id="3.40.720.10">
    <property type="entry name" value="Alkaline Phosphatase, subunit A"/>
    <property type="match status" value="1"/>
</dbReference>
<proteinExistence type="predicted"/>
<feature type="modified residue" description="3-oxoalanine (Ser)" evidence="1">
    <location>
        <position position="52"/>
    </location>
</feature>
<reference evidence="3 4" key="1">
    <citation type="journal article" date="2021" name="Int. J. Syst. Evol. Microbiol.">
        <title>Halobaculum halophilum sp. nov. and Halobaculum salinum sp. nov., isolated from salt lake and saline soil.</title>
        <authorList>
            <person name="Cui H.L."/>
            <person name="Shi X.W."/>
            <person name="Yin X.M."/>
            <person name="Yang X.Y."/>
            <person name="Hou J."/>
            <person name="Zhu L."/>
        </authorList>
    </citation>
    <scope>NUCLEOTIDE SEQUENCE [LARGE SCALE GENOMIC DNA]</scope>
    <source>
        <strain evidence="3 4">NBRC 109044</strain>
    </source>
</reference>
<dbReference type="Pfam" id="PF00884">
    <property type="entry name" value="Sulfatase"/>
    <property type="match status" value="1"/>
</dbReference>
<accession>A0A8T8WCC8</accession>
<dbReference type="SUPFAM" id="SSF53649">
    <property type="entry name" value="Alkaline phosphatase-like"/>
    <property type="match status" value="1"/>
</dbReference>
<keyword evidence="4" id="KW-1185">Reference proteome</keyword>